<sequence>MALTKNDCLLLLSEISEKGIDTSNIAKSLYQQKELPMSVVKFINDHRELDLTKFYEKLRKSYNEKHSKLYYNIVKEVEDTNTVLTTLSALQLQILLFAKTAENFEMFLKNARLSEISYVLANYSKTYDLTPCLKVLRLIKADLKALESL</sequence>
<accession>A0A8S5M879</accession>
<organism evidence="1">
    <name type="scientific">Siphoviridae sp. ctrgt10</name>
    <dbReference type="NCBI Taxonomy" id="2826479"/>
    <lineage>
        <taxon>Viruses</taxon>
        <taxon>Duplodnaviria</taxon>
        <taxon>Heunggongvirae</taxon>
        <taxon>Uroviricota</taxon>
        <taxon>Caudoviricetes</taxon>
    </lineage>
</organism>
<proteinExistence type="predicted"/>
<dbReference type="EMBL" id="BK014839">
    <property type="protein sequence ID" value="DAD78171.1"/>
    <property type="molecule type" value="Genomic_DNA"/>
</dbReference>
<protein>
    <submittedName>
        <fullName evidence="1">Uncharacterized protein</fullName>
    </submittedName>
</protein>
<evidence type="ECO:0000313" key="1">
    <source>
        <dbReference type="EMBL" id="DAD78171.1"/>
    </source>
</evidence>
<name>A0A8S5M879_9CAUD</name>
<reference evidence="1" key="1">
    <citation type="journal article" date="2021" name="Proc. Natl. Acad. Sci. U.S.A.">
        <title>A Catalog of Tens of Thousands of Viruses from Human Metagenomes Reveals Hidden Associations with Chronic Diseases.</title>
        <authorList>
            <person name="Tisza M.J."/>
            <person name="Buck C.B."/>
        </authorList>
    </citation>
    <scope>NUCLEOTIDE SEQUENCE</scope>
    <source>
        <strain evidence="1">Ctrgt10</strain>
    </source>
</reference>